<evidence type="ECO:0000256" key="1">
    <source>
        <dbReference type="ARBA" id="ARBA00022801"/>
    </source>
</evidence>
<dbReference type="EMBL" id="QZWG01000002">
    <property type="protein sequence ID" value="RZC23673.1"/>
    <property type="molecule type" value="Genomic_DNA"/>
</dbReference>
<dbReference type="GO" id="GO:0080030">
    <property type="term" value="F:methyl indole-3-acetate esterase activity"/>
    <property type="evidence" value="ECO:0007669"/>
    <property type="project" value="TreeGrafter"/>
</dbReference>
<evidence type="ECO:0000313" key="23">
    <source>
        <dbReference type="EMBL" id="RZC23673.1"/>
    </source>
</evidence>
<evidence type="ECO:0000256" key="17">
    <source>
        <dbReference type="ARBA" id="ARBA00069221"/>
    </source>
</evidence>
<proteinExistence type="inferred from homology"/>
<evidence type="ECO:0000256" key="7">
    <source>
        <dbReference type="ARBA" id="ARBA00051647"/>
    </source>
</evidence>
<dbReference type="Gene3D" id="3.40.50.1820">
    <property type="entry name" value="alpha/beta hydrolase"/>
    <property type="match status" value="2"/>
</dbReference>
<comment type="catalytic activity">
    <reaction evidence="9">
        <text>acrolein + hydrogen cyanide = (2S)-2-hydroxybut-3-enenitrile</text>
        <dbReference type="Rhea" id="RHEA:77411"/>
        <dbReference type="ChEBI" id="CHEBI:15368"/>
        <dbReference type="ChEBI" id="CHEBI:18407"/>
        <dbReference type="ChEBI" id="CHEBI:197356"/>
    </reaction>
</comment>
<comment type="catalytic activity">
    <reaction evidence="14">
        <text>an aromatic (S)-hydroxynitrile = an aromatic aldehyde + hydrogen cyanide</text>
        <dbReference type="Rhea" id="RHEA:54660"/>
        <dbReference type="ChEBI" id="CHEBI:18407"/>
        <dbReference type="ChEBI" id="CHEBI:33855"/>
        <dbReference type="ChEBI" id="CHEBI:138306"/>
        <dbReference type="EC" id="4.1.2.47"/>
    </reaction>
</comment>
<comment type="catalytic activity">
    <reaction evidence="10">
        <text>2-methylpropanal + hydrogen cyanide = (2S)-2-hydroxy-3-methylbutanenitrile</text>
        <dbReference type="Rhea" id="RHEA:77403"/>
        <dbReference type="ChEBI" id="CHEBI:18407"/>
        <dbReference type="ChEBI" id="CHEBI:48943"/>
        <dbReference type="ChEBI" id="CHEBI:197354"/>
    </reaction>
</comment>
<evidence type="ECO:0000256" key="3">
    <source>
        <dbReference type="ARBA" id="ARBA00050241"/>
    </source>
</evidence>
<comment type="catalytic activity">
    <reaction evidence="6">
        <text>formylthiophene + hydrogen cyanide = (2R)-2-hydroxy-2-(thiophen-2-yl)acetonitrile</text>
        <dbReference type="Rhea" id="RHEA:77455"/>
        <dbReference type="ChEBI" id="CHEBI:18407"/>
        <dbReference type="ChEBI" id="CHEBI:87301"/>
        <dbReference type="ChEBI" id="CHEBI:197332"/>
    </reaction>
</comment>
<dbReference type="FunFam" id="3.40.50.1820:FF:000051">
    <property type="entry name" value="(S)-hydroxynitrile lyase"/>
    <property type="match status" value="2"/>
</dbReference>
<feature type="domain" description="AB hydrolase-1" evidence="22">
    <location>
        <begin position="11"/>
        <end position="183"/>
    </location>
</feature>
<dbReference type="Proteomes" id="UP000289340">
    <property type="component" value="Chromosome 2"/>
</dbReference>
<protein>
    <recommendedName>
        <fullName evidence="17">(S)-hydroxynitrile lyase</fullName>
        <ecNumber evidence="16">4.1.2.47</ecNumber>
    </recommendedName>
    <alternativeName>
        <fullName evidence="18">2-hydroxy-2-methylpropanenitrile lyase</fullName>
    </alternativeName>
    <alternativeName>
        <fullName evidence="19">Acetone cyanohydrin lyase</fullName>
    </alternativeName>
    <alternativeName>
        <fullName evidence="20">Hydroxynitrile lyase</fullName>
    </alternativeName>
</protein>
<dbReference type="AlphaFoldDB" id="A0A445LKB5"/>
<evidence type="ECO:0000256" key="20">
    <source>
        <dbReference type="ARBA" id="ARBA00079794"/>
    </source>
</evidence>
<evidence type="ECO:0000256" key="5">
    <source>
        <dbReference type="ARBA" id="ARBA00050358"/>
    </source>
</evidence>
<dbReference type="GO" id="GO:0080032">
    <property type="term" value="F:methyl jasmonate esterase activity"/>
    <property type="evidence" value="ECO:0007669"/>
    <property type="project" value="TreeGrafter"/>
</dbReference>
<evidence type="ECO:0000256" key="18">
    <source>
        <dbReference type="ARBA" id="ARBA00076040"/>
    </source>
</evidence>
<dbReference type="Pfam" id="PF00561">
    <property type="entry name" value="Abhydrolase_1"/>
    <property type="match status" value="1"/>
</dbReference>
<evidence type="ECO:0000313" key="24">
    <source>
        <dbReference type="Proteomes" id="UP000289340"/>
    </source>
</evidence>
<comment type="catalytic activity">
    <reaction evidence="3">
        <text>a monosubstituted aliphatic (S)-hydroxynitrile = an aldehyde + hydrogen cyanide</text>
        <dbReference type="Rhea" id="RHEA:56588"/>
        <dbReference type="ChEBI" id="CHEBI:17478"/>
        <dbReference type="ChEBI" id="CHEBI:18407"/>
        <dbReference type="ChEBI" id="CHEBI:140596"/>
        <dbReference type="EC" id="4.1.2.47"/>
    </reaction>
</comment>
<evidence type="ECO:0000256" key="13">
    <source>
        <dbReference type="ARBA" id="ARBA00052609"/>
    </source>
</evidence>
<evidence type="ECO:0000256" key="12">
    <source>
        <dbReference type="ARBA" id="ARBA00052600"/>
    </source>
</evidence>
<accession>A0A445LKB5</accession>
<comment type="catalytic activity">
    <reaction evidence="11">
        <text>3-formylthiophene + hydrogen cyanide = (2S)-2-hydroxy-2-(thiophen-3-yl)acetonitrile</text>
        <dbReference type="Rhea" id="RHEA:77459"/>
        <dbReference type="ChEBI" id="CHEBI:18407"/>
        <dbReference type="ChEBI" id="CHEBI:87611"/>
        <dbReference type="ChEBI" id="CHEBI:197333"/>
    </reaction>
</comment>
<evidence type="ECO:0000256" key="9">
    <source>
        <dbReference type="ARBA" id="ARBA00051977"/>
    </source>
</evidence>
<evidence type="ECO:0000256" key="6">
    <source>
        <dbReference type="ARBA" id="ARBA00050608"/>
    </source>
</evidence>
<reference evidence="23 24" key="1">
    <citation type="submission" date="2018-09" db="EMBL/GenBank/DDBJ databases">
        <title>A high-quality reference genome of wild soybean provides a powerful tool to mine soybean genomes.</title>
        <authorList>
            <person name="Xie M."/>
            <person name="Chung C.Y.L."/>
            <person name="Li M.-W."/>
            <person name="Wong F.-L."/>
            <person name="Chan T.-F."/>
            <person name="Lam H.-M."/>
        </authorList>
    </citation>
    <scope>NUCLEOTIDE SEQUENCE [LARGE SCALE GENOMIC DNA]</scope>
    <source>
        <strain evidence="24">cv. W05</strain>
        <tissue evidence="23">Hypocotyl of etiolated seedlings</tissue>
    </source>
</reference>
<evidence type="ECO:0000256" key="15">
    <source>
        <dbReference type="ARBA" id="ARBA00060885"/>
    </source>
</evidence>
<evidence type="ECO:0000256" key="19">
    <source>
        <dbReference type="ARBA" id="ARBA00078291"/>
    </source>
</evidence>
<dbReference type="EC" id="4.1.2.47" evidence="16"/>
<dbReference type="GO" id="GO:0009696">
    <property type="term" value="P:salicylic acid metabolic process"/>
    <property type="evidence" value="ECO:0007669"/>
    <property type="project" value="TreeGrafter"/>
</dbReference>
<comment type="caution">
    <text evidence="23">The sequence shown here is derived from an EMBL/GenBank/DDBJ whole genome shotgun (WGS) entry which is preliminary data.</text>
</comment>
<organism evidence="23 24">
    <name type="scientific">Glycine soja</name>
    <name type="common">Wild soybean</name>
    <dbReference type="NCBI Taxonomy" id="3848"/>
    <lineage>
        <taxon>Eukaryota</taxon>
        <taxon>Viridiplantae</taxon>
        <taxon>Streptophyta</taxon>
        <taxon>Embryophyta</taxon>
        <taxon>Tracheophyta</taxon>
        <taxon>Spermatophyta</taxon>
        <taxon>Magnoliopsida</taxon>
        <taxon>eudicotyledons</taxon>
        <taxon>Gunneridae</taxon>
        <taxon>Pentapetalae</taxon>
        <taxon>rosids</taxon>
        <taxon>fabids</taxon>
        <taxon>Fabales</taxon>
        <taxon>Fabaceae</taxon>
        <taxon>Papilionoideae</taxon>
        <taxon>50 kb inversion clade</taxon>
        <taxon>NPAAA clade</taxon>
        <taxon>indigoferoid/millettioid clade</taxon>
        <taxon>Phaseoleae</taxon>
        <taxon>Glycine</taxon>
        <taxon>Glycine subgen. Soja</taxon>
    </lineage>
</organism>
<evidence type="ECO:0000259" key="22">
    <source>
        <dbReference type="Pfam" id="PF12697"/>
    </source>
</evidence>
<comment type="catalytic activity">
    <reaction evidence="7">
        <text>butan-2-one + hydrogen cyanide = 2-hydroxy-2-methylbutanenitrile</text>
        <dbReference type="Rhea" id="RHEA:77467"/>
        <dbReference type="ChEBI" id="CHEBI:18407"/>
        <dbReference type="ChEBI" id="CHEBI:28398"/>
        <dbReference type="ChEBI" id="CHEBI:60954"/>
    </reaction>
    <physiologicalReaction direction="right-to-left" evidence="7">
        <dbReference type="Rhea" id="RHEA:77469"/>
    </physiologicalReaction>
</comment>
<dbReference type="GO" id="GO:0080031">
    <property type="term" value="F:methyl salicylate esterase activity"/>
    <property type="evidence" value="ECO:0007669"/>
    <property type="project" value="TreeGrafter"/>
</dbReference>
<keyword evidence="1" id="KW-0378">Hydrolase</keyword>
<dbReference type="InterPro" id="IPR045889">
    <property type="entry name" value="MES/HNL"/>
</dbReference>
<feature type="domain" description="AB hydrolase-1" evidence="21">
    <location>
        <begin position="213"/>
        <end position="442"/>
    </location>
</feature>
<comment type="catalytic activity">
    <reaction evidence="8">
        <text>a disubstituted aliphatic (S)-hydroxynitrile = a ketone + hydrogen cyanide</text>
        <dbReference type="Rhea" id="RHEA:56592"/>
        <dbReference type="ChEBI" id="CHEBI:17087"/>
        <dbReference type="ChEBI" id="CHEBI:18407"/>
        <dbReference type="ChEBI" id="CHEBI:140597"/>
        <dbReference type="EC" id="4.1.2.47"/>
    </reaction>
</comment>
<comment type="catalytic activity">
    <reaction evidence="5">
        <text>benzaldehyde + hydrogen cyanide = (S)-mandelonitrile</text>
        <dbReference type="Rhea" id="RHEA:77427"/>
        <dbReference type="ChEBI" id="CHEBI:17169"/>
        <dbReference type="ChEBI" id="CHEBI:18407"/>
        <dbReference type="ChEBI" id="CHEBI:36941"/>
    </reaction>
</comment>
<dbReference type="SUPFAM" id="SSF53474">
    <property type="entry name" value="alpha/beta-Hydrolases"/>
    <property type="match status" value="2"/>
</dbReference>
<evidence type="ECO:0000256" key="2">
    <source>
        <dbReference type="ARBA" id="ARBA00050104"/>
    </source>
</evidence>
<keyword evidence="24" id="KW-1185">Reference proteome</keyword>
<evidence type="ECO:0000256" key="11">
    <source>
        <dbReference type="ARBA" id="ARBA00052511"/>
    </source>
</evidence>
<evidence type="ECO:0000256" key="14">
    <source>
        <dbReference type="ARBA" id="ARBA00052826"/>
    </source>
</evidence>
<evidence type="ECO:0000256" key="8">
    <source>
        <dbReference type="ARBA" id="ARBA00051735"/>
    </source>
</evidence>
<dbReference type="GO" id="GO:0009694">
    <property type="term" value="P:jasmonic acid metabolic process"/>
    <property type="evidence" value="ECO:0007669"/>
    <property type="project" value="TreeGrafter"/>
</dbReference>
<evidence type="ECO:0000256" key="10">
    <source>
        <dbReference type="ARBA" id="ARBA00052033"/>
    </source>
</evidence>
<comment type="catalytic activity">
    <reaction evidence="13">
        <text>cyclohexanecarbaldehyde + hydrogen cyanide = (2S)-2-cyclohexyl-2-hydroxyacetonitrile</text>
        <dbReference type="Rhea" id="RHEA:77423"/>
        <dbReference type="ChEBI" id="CHEBI:18407"/>
        <dbReference type="ChEBI" id="CHEBI:197359"/>
        <dbReference type="ChEBI" id="CHEBI:197360"/>
    </reaction>
</comment>
<comment type="catalytic activity">
    <reaction evidence="12">
        <text>2,2-dimethylpropanal + hydrogen cyanide = (2S)-2-hydroxy-3,3-dimethylbutanenitrile</text>
        <dbReference type="Rhea" id="RHEA:77407"/>
        <dbReference type="ChEBI" id="CHEBI:18407"/>
        <dbReference type="ChEBI" id="CHEBI:141557"/>
        <dbReference type="ChEBI" id="CHEBI:197355"/>
    </reaction>
</comment>
<name>A0A445LKB5_GLYSO</name>
<sequence length="457" mass="51573">MKKIEDVGTFSEYTEPLLQLLDTIPSNEKVVLVSHSLGGMSIAIAMEKFQEKVAVGVFLAAFAPDVEHRPSYVLEKYNERTPSEEWLDTEFCQCGNKTLMFFGPKFLSYKLYQLCPGPLRPSSFFIEHLSKEKNFSKQRYGSVPRVYTVCPEDLGIPLNYQHWMIQNAGFNDVVEINGADHKPMNGNILERECIGKKEPTKQPQDRNRKKHYVLVHGACHGAWSWCKLKPRLESEGHKVTVLDLAASGINMKRIADVDTFSQYSEPLLQLMTTIPSNEKVVLVGHSFGGMNIALAMEKFPEKVAVGVFLTAFAPDTEHRPSYVLEQNTSSEDLDNEFAPSGNKTSVLFGPEYLSKKQYQLSPVEDLELAKTLVRPSSLFIEDLSKQKNFSKHGYGSVPRAYIVCTEDLAIPLEYQLWMIQNAGINDVLKIKGADHAAMFSKPRELFNSLQKIATKYD</sequence>
<comment type="catalytic activity">
    <reaction evidence="2">
        <text>4-methoxybenzaldehyde + hydrogen cyanide = (2S)-2-hydroxy-2-(4-methoxyphenyl)acetonitrile</text>
        <dbReference type="Rhea" id="RHEA:77447"/>
        <dbReference type="ChEBI" id="CHEBI:18407"/>
        <dbReference type="ChEBI" id="CHEBI:28235"/>
        <dbReference type="ChEBI" id="CHEBI:197328"/>
    </reaction>
</comment>
<evidence type="ECO:0000256" key="4">
    <source>
        <dbReference type="ARBA" id="ARBA00050262"/>
    </source>
</evidence>
<evidence type="ECO:0000256" key="16">
    <source>
        <dbReference type="ARBA" id="ARBA00066572"/>
    </source>
</evidence>
<comment type="catalytic activity">
    <reaction evidence="4">
        <text>2-hydroxy-2-methylpropanenitrile = acetone + hydrogen cyanide</text>
        <dbReference type="Rhea" id="RHEA:11932"/>
        <dbReference type="ChEBI" id="CHEBI:15347"/>
        <dbReference type="ChEBI" id="CHEBI:15348"/>
        <dbReference type="ChEBI" id="CHEBI:18407"/>
    </reaction>
    <physiologicalReaction direction="left-to-right" evidence="4">
        <dbReference type="Rhea" id="RHEA:11933"/>
    </physiologicalReaction>
</comment>
<dbReference type="GO" id="GO:0047606">
    <property type="term" value="F:(S)-hydroxynitrile lyase activity"/>
    <property type="evidence" value="ECO:0007669"/>
    <property type="project" value="UniProtKB-EC"/>
</dbReference>
<dbReference type="InterPro" id="IPR029058">
    <property type="entry name" value="AB_hydrolase_fold"/>
</dbReference>
<dbReference type="Pfam" id="PF12697">
    <property type="entry name" value="Abhydrolase_6"/>
    <property type="match status" value="1"/>
</dbReference>
<comment type="similarity">
    <text evidence="15">Belongs to the AB hydrolase superfamily. Hydroxynitrile lyase family.</text>
</comment>
<gene>
    <name evidence="23" type="ORF">D0Y65_003133</name>
</gene>
<dbReference type="PANTHER" id="PTHR10992:SF1083">
    <property type="entry name" value="METHYLESTERASE 1"/>
    <property type="match status" value="1"/>
</dbReference>
<evidence type="ECO:0000259" key="21">
    <source>
        <dbReference type="Pfam" id="PF00561"/>
    </source>
</evidence>
<dbReference type="InterPro" id="IPR000073">
    <property type="entry name" value="AB_hydrolase_1"/>
</dbReference>
<dbReference type="PANTHER" id="PTHR10992">
    <property type="entry name" value="METHYLESTERASE FAMILY MEMBER"/>
    <property type="match status" value="1"/>
</dbReference>